<evidence type="ECO:0000313" key="4">
    <source>
        <dbReference type="Proteomes" id="UP000228711"/>
    </source>
</evidence>
<evidence type="ECO:0000313" key="3">
    <source>
        <dbReference type="EMBL" id="PIS41376.1"/>
    </source>
</evidence>
<sequence>MFFKKSKVQSGEVAMFQIGGMHCVSCAMNIDGELEDTDGVIESATNYAKQTTEVTYNPSKVGVKDIEALIRKLSYTAKQIK</sequence>
<feature type="domain" description="HMA" evidence="2">
    <location>
        <begin position="12"/>
        <end position="78"/>
    </location>
</feature>
<comment type="caution">
    <text evidence="3">The sequence shown here is derived from an EMBL/GenBank/DDBJ whole genome shotgun (WGS) entry which is preliminary data.</text>
</comment>
<dbReference type="InterPro" id="IPR036163">
    <property type="entry name" value="HMA_dom_sf"/>
</dbReference>
<keyword evidence="1" id="KW-0479">Metal-binding</keyword>
<dbReference type="CDD" id="cd00371">
    <property type="entry name" value="HMA"/>
    <property type="match status" value="1"/>
</dbReference>
<evidence type="ECO:0000259" key="2">
    <source>
        <dbReference type="PROSITE" id="PS50846"/>
    </source>
</evidence>
<dbReference type="GO" id="GO:0046872">
    <property type="term" value="F:metal ion binding"/>
    <property type="evidence" value="ECO:0007669"/>
    <property type="project" value="UniProtKB-KW"/>
</dbReference>
<evidence type="ECO:0000256" key="1">
    <source>
        <dbReference type="ARBA" id="ARBA00022723"/>
    </source>
</evidence>
<dbReference type="Proteomes" id="UP000228711">
    <property type="component" value="Unassembled WGS sequence"/>
</dbReference>
<dbReference type="InterPro" id="IPR006121">
    <property type="entry name" value="HMA_dom"/>
</dbReference>
<dbReference type="AlphaFoldDB" id="A0A2H0YSG9"/>
<gene>
    <name evidence="3" type="ORF">COT25_03330</name>
</gene>
<dbReference type="PROSITE" id="PS50846">
    <property type="entry name" value="HMA_2"/>
    <property type="match status" value="1"/>
</dbReference>
<name>A0A2H0YSG9_9BACT</name>
<dbReference type="Pfam" id="PF00403">
    <property type="entry name" value="HMA"/>
    <property type="match status" value="1"/>
</dbReference>
<reference evidence="4" key="1">
    <citation type="submission" date="2017-09" db="EMBL/GenBank/DDBJ databases">
        <title>Depth-based differentiation of microbial function through sediment-hosted aquifers and enrichment of novel symbionts in the deep terrestrial subsurface.</title>
        <authorList>
            <person name="Probst A.J."/>
            <person name="Ladd B."/>
            <person name="Jarett J.K."/>
            <person name="Geller-Mcgrath D.E."/>
            <person name="Sieber C.M.K."/>
            <person name="Emerson J.B."/>
            <person name="Anantharaman K."/>
            <person name="Thomas B.C."/>
            <person name="Malmstrom R."/>
            <person name="Stieglmeier M."/>
            <person name="Klingl A."/>
            <person name="Woyke T."/>
            <person name="Ryan C.M."/>
            <person name="Banfield J.F."/>
        </authorList>
    </citation>
    <scope>NUCLEOTIDE SEQUENCE [LARGE SCALE GENOMIC DNA]</scope>
</reference>
<protein>
    <recommendedName>
        <fullName evidence="2">HMA domain-containing protein</fullName>
    </recommendedName>
</protein>
<proteinExistence type="predicted"/>
<accession>A0A2H0YSG9</accession>
<dbReference type="FunFam" id="3.30.70.100:FF:000001">
    <property type="entry name" value="ATPase copper transporting beta"/>
    <property type="match status" value="1"/>
</dbReference>
<dbReference type="Gene3D" id="3.30.70.100">
    <property type="match status" value="1"/>
</dbReference>
<organism evidence="3 4">
    <name type="scientific">Candidatus Kerfeldbacteria bacterium CG08_land_8_20_14_0_20_42_7</name>
    <dbReference type="NCBI Taxonomy" id="2014245"/>
    <lineage>
        <taxon>Bacteria</taxon>
        <taxon>Candidatus Kerfeldiibacteriota</taxon>
    </lineage>
</organism>
<dbReference type="EMBL" id="PEXV01000114">
    <property type="protein sequence ID" value="PIS41376.1"/>
    <property type="molecule type" value="Genomic_DNA"/>
</dbReference>
<dbReference type="SUPFAM" id="SSF55008">
    <property type="entry name" value="HMA, heavy metal-associated domain"/>
    <property type="match status" value="1"/>
</dbReference>